<dbReference type="EMBL" id="LXSF01000012">
    <property type="protein sequence ID" value="OAM15275.1"/>
    <property type="molecule type" value="Genomic_DNA"/>
</dbReference>
<protein>
    <submittedName>
        <fullName evidence="1">Uncharacterized protein</fullName>
    </submittedName>
</protein>
<evidence type="ECO:0000313" key="1">
    <source>
        <dbReference type="EMBL" id="OAM15275.1"/>
    </source>
</evidence>
<gene>
    <name evidence="1" type="ORF">A7P85_08825</name>
</gene>
<proteinExistence type="predicted"/>
<dbReference type="RefSeq" id="WP_064084931.1">
    <property type="nucleotide sequence ID" value="NZ_LXSF01000012.1"/>
</dbReference>
<dbReference type="AlphaFoldDB" id="A0A1A9R9E8"/>
<accession>A0A1A9R9E8</accession>
<sequence>MPLLHLETLPHASLPEWQHRQRCASISRFHELGGVLDFQQFAYTTAAANETERREYHLATANHTLHAVIAERNAQAMQRAARYQVPAPAALAQHFSLQVDMGCKISAAEFYGNQLDLQHTRLIVRGQGSQFGRYLYHHSETDAEHTIAREMPSSAFCHAFLNPPYPAHFGQTARETGEYFLDFCRQLFGSLDHIEAYAWNTDCSDYFTDGREWWGTYFWTVYSPQNRLYTGIMGSATD</sequence>
<organism evidence="1 2">
    <name type="scientific">Eikenella corrodens</name>
    <dbReference type="NCBI Taxonomy" id="539"/>
    <lineage>
        <taxon>Bacteria</taxon>
        <taxon>Pseudomonadati</taxon>
        <taxon>Pseudomonadota</taxon>
        <taxon>Betaproteobacteria</taxon>
        <taxon>Neisseriales</taxon>
        <taxon>Neisseriaceae</taxon>
        <taxon>Eikenella</taxon>
    </lineage>
</organism>
<reference evidence="2" key="1">
    <citation type="submission" date="2016-05" db="EMBL/GenBank/DDBJ databases">
        <title>Draft genome of Corynebacterium afermentans subsp. afermentans LCDC 88199T.</title>
        <authorList>
            <person name="Bernier A.-M."/>
            <person name="Bernard K."/>
        </authorList>
    </citation>
    <scope>NUCLEOTIDE SEQUENCE [LARGE SCALE GENOMIC DNA]</scope>
    <source>
        <strain evidence="2">NML01-0328</strain>
    </source>
</reference>
<evidence type="ECO:0000313" key="2">
    <source>
        <dbReference type="Proteomes" id="UP000078003"/>
    </source>
</evidence>
<comment type="caution">
    <text evidence="1">The sequence shown here is derived from an EMBL/GenBank/DDBJ whole genome shotgun (WGS) entry which is preliminary data.</text>
</comment>
<name>A0A1A9R9E8_EIKCO</name>
<dbReference type="Proteomes" id="UP000078003">
    <property type="component" value="Unassembled WGS sequence"/>
</dbReference>